<dbReference type="AlphaFoldDB" id="A0A8T4IHU6"/>
<dbReference type="Proteomes" id="UP000675554">
    <property type="component" value="Unassembled WGS sequence"/>
</dbReference>
<name>A0A8T4IHU6_9ACTN</name>
<gene>
    <name evidence="1" type="ORF">KDA82_00385</name>
</gene>
<evidence type="ECO:0008006" key="3">
    <source>
        <dbReference type="Google" id="ProtNLM"/>
    </source>
</evidence>
<sequence length="327" mass="35169">MNGANGVGGVNDAGGACGVTVEALARAGLTWHASGQAALSGPLLRLAEDCDRAFLRLAAIWGAEEERHPAALPAESAERAGYLRAFPHHAVLATGLRPDEHSLNRFVDGPGVDASGRVVGAELAPPERVLTPSACYHLYVRHQGARLERALYLTTRNTCFRNEGSYAPLRRMSSFTMREIVCVGTGRETASFLERGRAVVDRFGALVQVPLRWRRATDPVFRPGRDPRGVFQRVQPVKREALYGGDDGDGDGGLALASANRHHDHFGTAFGITRGDRPAHSACTAFGVERWLLAVVDRHGTDPASWPQLEDAAVRVRDGAWTRGGAA</sequence>
<dbReference type="InterPro" id="IPR045864">
    <property type="entry name" value="aa-tRNA-synth_II/BPL/LPL"/>
</dbReference>
<keyword evidence="2" id="KW-1185">Reference proteome</keyword>
<dbReference type="Gene3D" id="3.30.930.10">
    <property type="entry name" value="Bira Bifunctional Protein, Domain 2"/>
    <property type="match status" value="1"/>
</dbReference>
<dbReference type="SUPFAM" id="SSF55681">
    <property type="entry name" value="Class II aaRS and biotin synthetases"/>
    <property type="match status" value="1"/>
</dbReference>
<accession>A0A8T4IHU6</accession>
<evidence type="ECO:0000313" key="2">
    <source>
        <dbReference type="Proteomes" id="UP000675554"/>
    </source>
</evidence>
<organism evidence="1 2">
    <name type="scientific">Streptomyces daliensis</name>
    <dbReference type="NCBI Taxonomy" id="299421"/>
    <lineage>
        <taxon>Bacteria</taxon>
        <taxon>Bacillati</taxon>
        <taxon>Actinomycetota</taxon>
        <taxon>Actinomycetes</taxon>
        <taxon>Kitasatosporales</taxon>
        <taxon>Streptomycetaceae</taxon>
        <taxon>Streptomyces</taxon>
    </lineage>
</organism>
<evidence type="ECO:0000313" key="1">
    <source>
        <dbReference type="EMBL" id="MBR7671518.1"/>
    </source>
</evidence>
<proteinExistence type="predicted"/>
<comment type="caution">
    <text evidence="1">The sequence shown here is derived from an EMBL/GenBank/DDBJ whole genome shotgun (WGS) entry which is preliminary data.</text>
</comment>
<protein>
    <recommendedName>
        <fullName evidence="3">Aminoacyl-transfer RNA synthetases class-II family profile domain-containing protein</fullName>
    </recommendedName>
</protein>
<reference evidence="1" key="1">
    <citation type="submission" date="2021-04" db="EMBL/GenBank/DDBJ databases">
        <title>Sequencing of actinobacteria type strains.</title>
        <authorList>
            <person name="Nguyen G.-S."/>
            <person name="Wentzel A."/>
        </authorList>
    </citation>
    <scope>NUCLEOTIDE SEQUENCE</scope>
    <source>
        <strain evidence="1">DSM 42095</strain>
    </source>
</reference>
<dbReference type="EMBL" id="JAGSMN010000004">
    <property type="protein sequence ID" value="MBR7671518.1"/>
    <property type="molecule type" value="Genomic_DNA"/>
</dbReference>